<dbReference type="HOGENOM" id="CLU_2623016_0_0_1"/>
<dbReference type="AlphaFoldDB" id="A0A0C3II73"/>
<dbReference type="Proteomes" id="UP000054217">
    <property type="component" value="Unassembled WGS sequence"/>
</dbReference>
<gene>
    <name evidence="1" type="ORF">M404DRAFT_32965</name>
</gene>
<protein>
    <submittedName>
        <fullName evidence="1">Uncharacterized protein</fullName>
    </submittedName>
</protein>
<dbReference type="EMBL" id="KN832041">
    <property type="protein sequence ID" value="KIN96727.1"/>
    <property type="molecule type" value="Genomic_DNA"/>
</dbReference>
<dbReference type="InParanoid" id="A0A0C3II73"/>
<reference evidence="1 2" key="1">
    <citation type="submission" date="2014-04" db="EMBL/GenBank/DDBJ databases">
        <authorList>
            <consortium name="DOE Joint Genome Institute"/>
            <person name="Kuo A."/>
            <person name="Kohler A."/>
            <person name="Costa M.D."/>
            <person name="Nagy L.G."/>
            <person name="Floudas D."/>
            <person name="Copeland A."/>
            <person name="Barry K.W."/>
            <person name="Cichocki N."/>
            <person name="Veneault-Fourrey C."/>
            <person name="LaButti K."/>
            <person name="Lindquist E.A."/>
            <person name="Lipzen A."/>
            <person name="Lundell T."/>
            <person name="Morin E."/>
            <person name="Murat C."/>
            <person name="Sun H."/>
            <person name="Tunlid A."/>
            <person name="Henrissat B."/>
            <person name="Grigoriev I.V."/>
            <person name="Hibbett D.S."/>
            <person name="Martin F."/>
            <person name="Nordberg H.P."/>
            <person name="Cantor M.N."/>
            <person name="Hua S.X."/>
        </authorList>
    </citation>
    <scope>NUCLEOTIDE SEQUENCE [LARGE SCALE GENOMIC DNA]</scope>
    <source>
        <strain evidence="1 2">Marx 270</strain>
    </source>
</reference>
<evidence type="ECO:0000313" key="1">
    <source>
        <dbReference type="EMBL" id="KIN96727.1"/>
    </source>
</evidence>
<keyword evidence="2" id="KW-1185">Reference proteome</keyword>
<evidence type="ECO:0000313" key="2">
    <source>
        <dbReference type="Proteomes" id="UP000054217"/>
    </source>
</evidence>
<accession>A0A0C3II73</accession>
<reference evidence="2" key="2">
    <citation type="submission" date="2015-01" db="EMBL/GenBank/DDBJ databases">
        <title>Evolutionary Origins and Diversification of the Mycorrhizal Mutualists.</title>
        <authorList>
            <consortium name="DOE Joint Genome Institute"/>
            <consortium name="Mycorrhizal Genomics Consortium"/>
            <person name="Kohler A."/>
            <person name="Kuo A."/>
            <person name="Nagy L.G."/>
            <person name="Floudas D."/>
            <person name="Copeland A."/>
            <person name="Barry K.W."/>
            <person name="Cichocki N."/>
            <person name="Veneault-Fourrey C."/>
            <person name="LaButti K."/>
            <person name="Lindquist E.A."/>
            <person name="Lipzen A."/>
            <person name="Lundell T."/>
            <person name="Morin E."/>
            <person name="Murat C."/>
            <person name="Riley R."/>
            <person name="Ohm R."/>
            <person name="Sun H."/>
            <person name="Tunlid A."/>
            <person name="Henrissat B."/>
            <person name="Grigoriev I.V."/>
            <person name="Hibbett D.S."/>
            <person name="Martin F."/>
        </authorList>
    </citation>
    <scope>NUCLEOTIDE SEQUENCE [LARGE SCALE GENOMIC DNA]</scope>
    <source>
        <strain evidence="2">Marx 270</strain>
    </source>
</reference>
<name>A0A0C3II73_PISTI</name>
<sequence>MSEIGHPPLESLSSLSAYIESTASSVSPEVFVAPASSSPAHLILYPFCFEFAPLDTQQPLGISYTHLTIPHASTSAWD</sequence>
<organism evidence="1 2">
    <name type="scientific">Pisolithus tinctorius Marx 270</name>
    <dbReference type="NCBI Taxonomy" id="870435"/>
    <lineage>
        <taxon>Eukaryota</taxon>
        <taxon>Fungi</taxon>
        <taxon>Dikarya</taxon>
        <taxon>Basidiomycota</taxon>
        <taxon>Agaricomycotina</taxon>
        <taxon>Agaricomycetes</taxon>
        <taxon>Agaricomycetidae</taxon>
        <taxon>Boletales</taxon>
        <taxon>Sclerodermatineae</taxon>
        <taxon>Pisolithaceae</taxon>
        <taxon>Pisolithus</taxon>
    </lineage>
</organism>
<proteinExistence type="predicted"/>